<feature type="transmembrane region" description="Helical" evidence="6">
    <location>
        <begin position="21"/>
        <end position="43"/>
    </location>
</feature>
<protein>
    <submittedName>
        <fullName evidence="7">Membrane protein involved in the export of O-antigen and teichoic acid</fullName>
    </submittedName>
</protein>
<feature type="transmembrane region" description="Helical" evidence="6">
    <location>
        <begin position="124"/>
        <end position="147"/>
    </location>
</feature>
<feature type="transmembrane region" description="Helical" evidence="6">
    <location>
        <begin position="168"/>
        <end position="189"/>
    </location>
</feature>
<feature type="transmembrane region" description="Helical" evidence="6">
    <location>
        <begin position="306"/>
        <end position="328"/>
    </location>
</feature>
<name>A0A1H0L4Y1_9GAMM</name>
<evidence type="ECO:0000256" key="3">
    <source>
        <dbReference type="ARBA" id="ARBA00022692"/>
    </source>
</evidence>
<dbReference type="GO" id="GO:0005886">
    <property type="term" value="C:plasma membrane"/>
    <property type="evidence" value="ECO:0007669"/>
    <property type="project" value="UniProtKB-SubCell"/>
</dbReference>
<gene>
    <name evidence="7" type="ORF">SAMN04487957_10918</name>
</gene>
<accession>A0A1H0L4Y1</accession>
<evidence type="ECO:0000256" key="1">
    <source>
        <dbReference type="ARBA" id="ARBA00004651"/>
    </source>
</evidence>
<dbReference type="RefSeq" id="WP_089680136.1">
    <property type="nucleotide sequence ID" value="NZ_FNIV01000009.1"/>
</dbReference>
<evidence type="ECO:0000313" key="8">
    <source>
        <dbReference type="Proteomes" id="UP000199075"/>
    </source>
</evidence>
<reference evidence="8" key="1">
    <citation type="submission" date="2016-10" db="EMBL/GenBank/DDBJ databases">
        <authorList>
            <person name="Varghese N."/>
            <person name="Submissions S."/>
        </authorList>
    </citation>
    <scope>NUCLEOTIDE SEQUENCE [LARGE SCALE GENOMIC DNA]</scope>
    <source>
        <strain evidence="8">CGMCC 1.6444</strain>
    </source>
</reference>
<keyword evidence="2" id="KW-1003">Cell membrane</keyword>
<dbReference type="EMBL" id="FNIV01000009">
    <property type="protein sequence ID" value="SDO63289.1"/>
    <property type="molecule type" value="Genomic_DNA"/>
</dbReference>
<keyword evidence="5 6" id="KW-0472">Membrane</keyword>
<proteinExistence type="predicted"/>
<dbReference type="Proteomes" id="UP000199075">
    <property type="component" value="Unassembled WGS sequence"/>
</dbReference>
<dbReference type="PANTHER" id="PTHR30250:SF28">
    <property type="entry name" value="POLYSACCHARIDE BIOSYNTHESIS PROTEIN"/>
    <property type="match status" value="1"/>
</dbReference>
<dbReference type="AlphaFoldDB" id="A0A1H0L4Y1"/>
<evidence type="ECO:0000256" key="2">
    <source>
        <dbReference type="ARBA" id="ARBA00022475"/>
    </source>
</evidence>
<keyword evidence="8" id="KW-1185">Reference proteome</keyword>
<dbReference type="Pfam" id="PF13440">
    <property type="entry name" value="Polysacc_synt_3"/>
    <property type="match status" value="1"/>
</dbReference>
<comment type="subcellular location">
    <subcellularLocation>
        <location evidence="1">Cell membrane</location>
        <topology evidence="1">Multi-pass membrane protein</topology>
    </subcellularLocation>
</comment>
<keyword evidence="3 6" id="KW-0812">Transmembrane</keyword>
<feature type="transmembrane region" description="Helical" evidence="6">
    <location>
        <begin position="432"/>
        <end position="454"/>
    </location>
</feature>
<organism evidence="7 8">
    <name type="scientific">Halomonas shengliensis</name>
    <dbReference type="NCBI Taxonomy" id="419597"/>
    <lineage>
        <taxon>Bacteria</taxon>
        <taxon>Pseudomonadati</taxon>
        <taxon>Pseudomonadota</taxon>
        <taxon>Gammaproteobacteria</taxon>
        <taxon>Oceanospirillales</taxon>
        <taxon>Halomonadaceae</taxon>
        <taxon>Halomonas</taxon>
    </lineage>
</organism>
<feature type="transmembrane region" description="Helical" evidence="6">
    <location>
        <begin position="89"/>
        <end position="112"/>
    </location>
</feature>
<dbReference type="OrthoDB" id="3831435at2"/>
<feature type="transmembrane region" description="Helical" evidence="6">
    <location>
        <begin position="55"/>
        <end position="77"/>
    </location>
</feature>
<feature type="transmembrane region" description="Helical" evidence="6">
    <location>
        <begin position="397"/>
        <end position="420"/>
    </location>
</feature>
<evidence type="ECO:0000256" key="5">
    <source>
        <dbReference type="ARBA" id="ARBA00023136"/>
    </source>
</evidence>
<dbReference type="STRING" id="419597.SAMN04487957_10918"/>
<keyword evidence="4 6" id="KW-1133">Transmembrane helix</keyword>
<evidence type="ECO:0000256" key="6">
    <source>
        <dbReference type="SAM" id="Phobius"/>
    </source>
</evidence>
<evidence type="ECO:0000313" key="7">
    <source>
        <dbReference type="EMBL" id="SDO63289.1"/>
    </source>
</evidence>
<dbReference type="InterPro" id="IPR050833">
    <property type="entry name" value="Poly_Biosynth_Transport"/>
</dbReference>
<feature type="transmembrane region" description="Helical" evidence="6">
    <location>
        <begin position="460"/>
        <end position="479"/>
    </location>
</feature>
<dbReference type="PANTHER" id="PTHR30250">
    <property type="entry name" value="PST FAMILY PREDICTED COLANIC ACID TRANSPORTER"/>
    <property type="match status" value="1"/>
</dbReference>
<evidence type="ECO:0000256" key="4">
    <source>
        <dbReference type="ARBA" id="ARBA00022989"/>
    </source>
</evidence>
<feature type="transmembrane region" description="Helical" evidence="6">
    <location>
        <begin position="244"/>
        <end position="263"/>
    </location>
</feature>
<sequence length="492" mass="54551">MLNFVKNKMINIFPKNRFARSVSVLAGGTVAGQIIAVAASPILTRLYSPEHFGLLAVYSSLLTLLGVIVTLRYHLAIPLPQEEQEAKSLVIISLIFSFVTALLVSLGVWFFSEKLALLLNTPSLASYAFLLPVGMILLGIYQTLSYWSIRKKKYKDISKTKFTQAGSMALIQISGSSFGPIALILGQIVGQAAGAAKLAKGLIQHHSNHKMSIRLTFFIALKNHWRFPLFSTWGGLFNAASSNAPLILFPALFSPAIAGYYFLAQRIMLTPIRLVGLSVAQVFYGSLEERIRENNLSDVVIKTHKVLVMVSLAPALLLLAGGQEIFTIFFGKDFAQAGYFAQLLAPWMYFELTTAPIKKTLTAVNHQFIESLWEISVFSFRVASIIIGAFLESVEIAIVLLSLFSSIHYAVLLYIVNYLTSSRLQVIYWQKTTFFFKLSFGTSLLAVLACHSTVVKNGDVIIGFFGITIALFLISLRELKVNMEKIRTNDEY</sequence>